<dbReference type="InterPro" id="IPR005675">
    <property type="entry name" value="Citramal_synthase"/>
</dbReference>
<organism evidence="10">
    <name type="scientific">marine sediment metagenome</name>
    <dbReference type="NCBI Taxonomy" id="412755"/>
    <lineage>
        <taxon>unclassified sequences</taxon>
        <taxon>metagenomes</taxon>
        <taxon>ecological metagenomes</taxon>
    </lineage>
</organism>
<comment type="caution">
    <text evidence="10">The sequence shown here is derived from an EMBL/GenBank/DDBJ whole genome shotgun (WGS) entry which is preliminary data.</text>
</comment>
<dbReference type="PANTHER" id="PTHR43538">
    <property type="entry name" value="ALPHA-IPM SYNTHASE/HOMOCITRATE SYNTHASE"/>
    <property type="match status" value="1"/>
</dbReference>
<dbReference type="GO" id="GO:0009098">
    <property type="term" value="P:L-leucine biosynthetic process"/>
    <property type="evidence" value="ECO:0007669"/>
    <property type="project" value="InterPro"/>
</dbReference>
<gene>
    <name evidence="10" type="ORF">LCGC14_0794580</name>
</gene>
<dbReference type="PROSITE" id="PS00815">
    <property type="entry name" value="AIPM_HOMOCIT_SYNTH_1"/>
    <property type="match status" value="1"/>
</dbReference>
<dbReference type="EMBL" id="LAZR01002111">
    <property type="protein sequence ID" value="KKN34342.1"/>
    <property type="molecule type" value="Genomic_DNA"/>
</dbReference>
<dbReference type="InterPro" id="IPR036230">
    <property type="entry name" value="LeuA_allosteric_dom_sf"/>
</dbReference>
<reference evidence="10" key="1">
    <citation type="journal article" date="2015" name="Nature">
        <title>Complex archaea that bridge the gap between prokaryotes and eukaryotes.</title>
        <authorList>
            <person name="Spang A."/>
            <person name="Saw J.H."/>
            <person name="Jorgensen S.L."/>
            <person name="Zaremba-Niedzwiedzka K."/>
            <person name="Martijn J."/>
            <person name="Lind A.E."/>
            <person name="van Eijk R."/>
            <person name="Schleper C."/>
            <person name="Guy L."/>
            <person name="Ettema T.J."/>
        </authorList>
    </citation>
    <scope>NUCLEOTIDE SEQUENCE</scope>
</reference>
<dbReference type="GO" id="GO:0003852">
    <property type="term" value="F:2-isopropylmalate synthase activity"/>
    <property type="evidence" value="ECO:0007669"/>
    <property type="project" value="InterPro"/>
</dbReference>
<dbReference type="InterPro" id="IPR013709">
    <property type="entry name" value="2-isopropylmalate_synth_dimer"/>
</dbReference>
<dbReference type="InterPro" id="IPR054691">
    <property type="entry name" value="LeuA/HCS_post-cat"/>
</dbReference>
<dbReference type="CDD" id="cd07941">
    <property type="entry name" value="DRE_TIM_LeuA3"/>
    <property type="match status" value="1"/>
</dbReference>
<feature type="domain" description="Pyruvate carboxyltransferase" evidence="9">
    <location>
        <begin position="5"/>
        <end position="273"/>
    </location>
</feature>
<evidence type="ECO:0000256" key="4">
    <source>
        <dbReference type="ARBA" id="ARBA00022605"/>
    </source>
</evidence>
<dbReference type="PANTHER" id="PTHR43538:SF1">
    <property type="entry name" value="(R)-CITRAMALATE SYNTHASE"/>
    <property type="match status" value="1"/>
</dbReference>
<keyword evidence="4" id="KW-0028">Amino-acid biosynthesis</keyword>
<keyword evidence="6" id="KW-0808">Transferase</keyword>
<dbReference type="Pfam" id="PF08502">
    <property type="entry name" value="LeuA_dimer"/>
    <property type="match status" value="1"/>
</dbReference>
<evidence type="ECO:0000256" key="1">
    <source>
        <dbReference type="ARBA" id="ARBA00004743"/>
    </source>
</evidence>
<name>A0A0F9QBB1_9ZZZZ</name>
<evidence type="ECO:0000256" key="5">
    <source>
        <dbReference type="ARBA" id="ARBA00022624"/>
    </source>
</evidence>
<accession>A0A0F9QBB1</accession>
<proteinExistence type="inferred from homology"/>
<dbReference type="Gene3D" id="3.30.160.270">
    <property type="match status" value="1"/>
</dbReference>
<evidence type="ECO:0000256" key="7">
    <source>
        <dbReference type="ARBA" id="ARBA00023304"/>
    </source>
</evidence>
<evidence type="ECO:0000313" key="10">
    <source>
        <dbReference type="EMBL" id="KKN34342.1"/>
    </source>
</evidence>
<keyword evidence="7" id="KW-0100">Branched-chain amino acid biosynthesis</keyword>
<dbReference type="NCBIfam" id="TIGR00977">
    <property type="entry name" value="citramal_synth"/>
    <property type="match status" value="1"/>
</dbReference>
<protein>
    <recommendedName>
        <fullName evidence="3">(R)-citramalate synthase</fullName>
        <ecNumber evidence="8">2.3.3.21</ecNumber>
    </recommendedName>
</protein>
<evidence type="ECO:0000259" key="9">
    <source>
        <dbReference type="PROSITE" id="PS50991"/>
    </source>
</evidence>
<dbReference type="Gene3D" id="3.20.20.70">
    <property type="entry name" value="Aldolase class I"/>
    <property type="match status" value="1"/>
</dbReference>
<dbReference type="InterPro" id="IPR013785">
    <property type="entry name" value="Aldolase_TIM"/>
</dbReference>
<evidence type="ECO:0000256" key="8">
    <source>
        <dbReference type="ARBA" id="ARBA00034330"/>
    </source>
</evidence>
<dbReference type="GO" id="GO:0009097">
    <property type="term" value="P:isoleucine biosynthetic process"/>
    <property type="evidence" value="ECO:0007669"/>
    <property type="project" value="UniProtKB-UniPathway"/>
</dbReference>
<evidence type="ECO:0000256" key="3">
    <source>
        <dbReference type="ARBA" id="ARBA00022325"/>
    </source>
</evidence>
<comment type="pathway">
    <text evidence="1">Amino-acid biosynthesis; L-isoleucine biosynthesis; 2-oxobutanoate from pyruvate: step 1/3.</text>
</comment>
<dbReference type="SUPFAM" id="SSF110921">
    <property type="entry name" value="2-isopropylmalate synthase LeuA, allosteric (dimerisation) domain"/>
    <property type="match status" value="1"/>
</dbReference>
<dbReference type="PROSITE" id="PS50991">
    <property type="entry name" value="PYR_CT"/>
    <property type="match status" value="1"/>
</dbReference>
<dbReference type="Pfam" id="PF22617">
    <property type="entry name" value="HCS_D2"/>
    <property type="match status" value="1"/>
</dbReference>
<dbReference type="SMART" id="SM00917">
    <property type="entry name" value="LeuA_dimer"/>
    <property type="match status" value="1"/>
</dbReference>
<dbReference type="AlphaFoldDB" id="A0A0F9QBB1"/>
<dbReference type="InterPro" id="IPR000891">
    <property type="entry name" value="PYR_CT"/>
</dbReference>
<keyword evidence="5" id="KW-0412">Isoleucine biosynthesis</keyword>
<dbReference type="Gene3D" id="1.10.238.260">
    <property type="match status" value="1"/>
</dbReference>
<dbReference type="EC" id="2.3.3.21" evidence="8"/>
<sequence length="530" mass="59010">MQKKLTIFDTTLRDGAQAEEISFSIEDKLKILKALDNLGVRYIETGNPGSNPKDLEFFRSINSIKLKHAKLTAFGSTRRQNVQAEDDSNIQVLLKANTPAVAIFGKSWDFHVTKVIKTTLEENTKMIRDTIAFFNKNDKEVIFDAEHFFDGYKSNPKYALETLQAAVDGGADWLVLCETNGGAFPDEVFEITKDVVKQFSIPIGIHCHNDGGMAVANSIMAVEAGATQVQGTFIGFGERCGNANLSTIIPNMQLKKGYICIPQDQMIKLTSTARYIAEISNIAVNNRMPYVGKSAFAHKGGMHIDGVNKVTRSFEHIEPEKVGNERRFLMSEISGRSAILKTIQKVDPELTRDSPETQQIIDHLKKLEHSGYQFEAAESSFELMVRKQLGKYKPFFRLEHFSIIDKQPAQNSDASASAILKINVDGKQEITGAEGDGPVNALDKALRKALEVFYPELKNVRLTDFKVRVLNPKMATAAKVRVLIETTDGNDIWTTVGVSTDIIDASWIALVDSIEHKLLKDIEKKFKAFA</sequence>
<comment type="similarity">
    <text evidence="2">Belongs to the alpha-IPM synthase/homocitrate synthase family.</text>
</comment>
<dbReference type="SUPFAM" id="SSF51569">
    <property type="entry name" value="Aldolase"/>
    <property type="match status" value="1"/>
</dbReference>
<dbReference type="UniPathway" id="UPA00047">
    <property type="reaction ID" value="UER00066"/>
</dbReference>
<dbReference type="Pfam" id="PF00682">
    <property type="entry name" value="HMGL-like"/>
    <property type="match status" value="1"/>
</dbReference>
<dbReference type="InterPro" id="IPR002034">
    <property type="entry name" value="AIPM/Hcit_synth_CS"/>
</dbReference>
<dbReference type="PROSITE" id="PS00816">
    <property type="entry name" value="AIPM_HOMOCIT_SYNTH_2"/>
    <property type="match status" value="1"/>
</dbReference>
<evidence type="ECO:0000256" key="2">
    <source>
        <dbReference type="ARBA" id="ARBA00006154"/>
    </source>
</evidence>
<dbReference type="GO" id="GO:0043714">
    <property type="term" value="F:(R)-citramalate synthase activity"/>
    <property type="evidence" value="ECO:0007669"/>
    <property type="project" value="UniProtKB-EC"/>
</dbReference>
<evidence type="ECO:0000256" key="6">
    <source>
        <dbReference type="ARBA" id="ARBA00022679"/>
    </source>
</evidence>